<dbReference type="GO" id="GO:0003676">
    <property type="term" value="F:nucleic acid binding"/>
    <property type="evidence" value="ECO:0007669"/>
    <property type="project" value="InterPro"/>
</dbReference>
<dbReference type="OrthoDB" id="9916310at2"/>
<dbReference type="KEGG" id="dgo:DGo_PB0034"/>
<evidence type="ECO:0000313" key="1">
    <source>
        <dbReference type="EMBL" id="AFD27303.1"/>
    </source>
</evidence>
<dbReference type="SUPFAM" id="SSF53098">
    <property type="entry name" value="Ribonuclease H-like"/>
    <property type="match status" value="1"/>
</dbReference>
<dbReference type="RefSeq" id="WP_014686400.1">
    <property type="nucleotide sequence ID" value="NC_017791.1"/>
</dbReference>
<evidence type="ECO:0000313" key="2">
    <source>
        <dbReference type="Proteomes" id="UP000007575"/>
    </source>
</evidence>
<geneLocation type="plasmid" evidence="1 2">
    <name>P2</name>
</geneLocation>
<dbReference type="InterPro" id="IPR012337">
    <property type="entry name" value="RNaseH-like_sf"/>
</dbReference>
<dbReference type="HOGENOM" id="CLU_1218176_0_0_0"/>
<dbReference type="EMBL" id="CP002193">
    <property type="protein sequence ID" value="AFD27303.1"/>
    <property type="molecule type" value="Genomic_DNA"/>
</dbReference>
<sequence length="227" mass="24625">MIAYCDASVVQSDRAGLGVLLGRRELQRQEYTLSLQHAELQAVALAVEFARPGPLRLHLDCSNAVRALTGGGQCSLRSLPLAAQIHALAQTRGVELEIVRVLSEVNRAHPLSQAAATREGLPAFPCIGSSTVRVRRTSASYTIQGLDPPFEQPLPASSWGSVAVLPRLASRLPPHQLVRILGLTPLAAALWRDPATSTDSILTQRLLRAQWTLKRKGTRLVFPEDLP</sequence>
<accession>H8H1A6</accession>
<reference evidence="1 2" key="1">
    <citation type="journal article" date="2012" name="PLoS ONE">
        <title>Genome sequence and transcriptome analysis of the radioresistant bacterium Deinococcus gobiensis: insights into the extreme environmental adaptations.</title>
        <authorList>
            <person name="Yuan M."/>
            <person name="Chen M."/>
            <person name="Zhang W."/>
            <person name="Lu W."/>
            <person name="Wang J."/>
            <person name="Yang M."/>
            <person name="Zhao P."/>
            <person name="Tang R."/>
            <person name="Li X."/>
            <person name="Hao Y."/>
            <person name="Zhou Z."/>
            <person name="Zhan Y."/>
            <person name="Yu H."/>
            <person name="Teng C."/>
            <person name="Yan Y."/>
            <person name="Ping S."/>
            <person name="Wang Y."/>
            <person name="Lin M."/>
        </authorList>
    </citation>
    <scope>NUCLEOTIDE SEQUENCE [LARGE SCALE GENOMIC DNA]</scope>
    <source>
        <strain evidence="2">DSM 21396 / JCM 16679 / CGMCC 1.7299 / I-0</strain>
        <plasmid evidence="1">P2</plasmid>
    </source>
</reference>
<dbReference type="Gene3D" id="3.30.420.10">
    <property type="entry name" value="Ribonuclease H-like superfamily/Ribonuclease H"/>
    <property type="match status" value="1"/>
</dbReference>
<name>H8H1A6_DEIGI</name>
<keyword evidence="2" id="KW-1185">Reference proteome</keyword>
<protein>
    <submittedName>
        <fullName evidence="1">Uncharacterized protein</fullName>
    </submittedName>
</protein>
<keyword evidence="1" id="KW-0614">Plasmid</keyword>
<dbReference type="InterPro" id="IPR036397">
    <property type="entry name" value="RNaseH_sf"/>
</dbReference>
<organism evidence="1 2">
    <name type="scientific">Deinococcus gobiensis (strain DSM 21396 / JCM 16679 / CGMCC 1.7299 / I-0)</name>
    <dbReference type="NCBI Taxonomy" id="745776"/>
    <lineage>
        <taxon>Bacteria</taxon>
        <taxon>Thermotogati</taxon>
        <taxon>Deinococcota</taxon>
        <taxon>Deinococci</taxon>
        <taxon>Deinococcales</taxon>
        <taxon>Deinococcaceae</taxon>
        <taxon>Deinococcus</taxon>
    </lineage>
</organism>
<dbReference type="Proteomes" id="UP000007575">
    <property type="component" value="Plasmid P2"/>
</dbReference>
<proteinExistence type="predicted"/>
<gene>
    <name evidence="1" type="ordered locus">DGo_PB0034</name>
</gene>
<dbReference type="AlphaFoldDB" id="H8H1A6"/>